<keyword evidence="1" id="KW-0472">Membrane</keyword>
<gene>
    <name evidence="2" type="ORF">ALNOE001_03630</name>
</gene>
<dbReference type="AlphaFoldDB" id="A0A366MDB9"/>
<name>A0A366MDB9_9EURY</name>
<dbReference type="Proteomes" id="UP000253099">
    <property type="component" value="Unassembled WGS sequence"/>
</dbReference>
<comment type="caution">
    <text evidence="2">The sequence shown here is derived from an EMBL/GenBank/DDBJ whole genome shotgun (WGS) entry which is preliminary data.</text>
</comment>
<feature type="transmembrane region" description="Helical" evidence="1">
    <location>
        <begin position="27"/>
        <end position="47"/>
    </location>
</feature>
<evidence type="ECO:0000256" key="1">
    <source>
        <dbReference type="SAM" id="Phobius"/>
    </source>
</evidence>
<keyword evidence="1" id="KW-1133">Transmembrane helix</keyword>
<protein>
    <submittedName>
        <fullName evidence="2">Uncharacterized protein</fullName>
    </submittedName>
</protein>
<organism evidence="2 3">
    <name type="scientific">Candidatus Methanobinarius endosymbioticus</name>
    <dbReference type="NCBI Taxonomy" id="2006182"/>
    <lineage>
        <taxon>Archaea</taxon>
        <taxon>Methanobacteriati</taxon>
        <taxon>Methanobacteriota</taxon>
        <taxon>Methanomada group</taxon>
        <taxon>Methanobacteria</taxon>
        <taxon>Methanobacteriales</taxon>
        <taxon>Methanobacteriaceae</taxon>
        <taxon>Candidatus Methanobinarius</taxon>
    </lineage>
</organism>
<keyword evidence="1" id="KW-0812">Transmembrane</keyword>
<accession>A0A366MDB9</accession>
<dbReference type="EMBL" id="NIZT01000008">
    <property type="protein sequence ID" value="RBQ24246.1"/>
    <property type="molecule type" value="Genomic_DNA"/>
</dbReference>
<evidence type="ECO:0000313" key="2">
    <source>
        <dbReference type="EMBL" id="RBQ24246.1"/>
    </source>
</evidence>
<sequence length="120" mass="12956">MTLQFILINCKGGGDILKVKNDCLKSLFIIIILIITLSSISSIDVAGNNTTVTIDSNMSSSTIQNLLNDILGVGGAAIFKEGIYNNLAITISNSITIIVNGVVDIIGKWYKNCFIYKQLN</sequence>
<evidence type="ECO:0000313" key="3">
    <source>
        <dbReference type="Proteomes" id="UP000253099"/>
    </source>
</evidence>
<reference evidence="2 3" key="1">
    <citation type="submission" date="2018-06" db="EMBL/GenBank/DDBJ databases">
        <title>Genomic insight into two independent archaeal endosymbiosis events.</title>
        <authorList>
            <person name="Lind A.E."/>
            <person name="Lewis W.H."/>
            <person name="Spang A."/>
            <person name="Guy L."/>
            <person name="Embley M.T."/>
            <person name="Ettema T.J.G."/>
        </authorList>
    </citation>
    <scope>NUCLEOTIDE SEQUENCE [LARGE SCALE GENOMIC DNA]</scope>
    <source>
        <strain evidence="2">NOE</strain>
    </source>
</reference>
<keyword evidence="3" id="KW-1185">Reference proteome</keyword>
<proteinExistence type="predicted"/>